<feature type="compositionally biased region" description="Low complexity" evidence="1">
    <location>
        <begin position="36"/>
        <end position="53"/>
    </location>
</feature>
<dbReference type="PANTHER" id="PTHR24023:SF918">
    <property type="entry name" value="COLLAGEN ALPHA-1(IX) CHAIN"/>
    <property type="match status" value="1"/>
</dbReference>
<dbReference type="AlphaFoldDB" id="A0A1R1C556"/>
<accession>A0A1R1C556</accession>
<evidence type="ECO:0008006" key="4">
    <source>
        <dbReference type="Google" id="ProtNLM"/>
    </source>
</evidence>
<dbReference type="GO" id="GO:0031012">
    <property type="term" value="C:extracellular matrix"/>
    <property type="evidence" value="ECO:0007669"/>
    <property type="project" value="TreeGrafter"/>
</dbReference>
<feature type="region of interest" description="Disordered" evidence="1">
    <location>
        <begin position="123"/>
        <end position="182"/>
    </location>
</feature>
<dbReference type="InterPro" id="IPR008160">
    <property type="entry name" value="Collagen"/>
</dbReference>
<sequence length="287" mass="29070">MPFEEDSIPVGPMGPAGVTGNDGAPGKDGKDGKDGLPGIQGPQGPQGERGPAGDMTQEELEAAIGNIPELKGAKGDPGPQGIQGLPGRDGRDGQDGANGIGLNFRWDGTNLGVKRDDQADFDYRALQGSPGPQGLKGDPGEQDPKGEQGIKGDTGTHGERGPQGTTGAKGDTGTVGPKGDVGDSRIKYAKTIDVASQTAGSVTLPVINLGVFASRPVVYTAIEAASGSYDEPRCVIGGNATNGWTLTVTIVSRKTSLDISLGALLNISLLGSSIPALKLHVIACEPT</sequence>
<evidence type="ECO:0000313" key="2">
    <source>
        <dbReference type="EMBL" id="OMF17230.1"/>
    </source>
</evidence>
<comment type="caution">
    <text evidence="2">The sequence shown here is derived from an EMBL/GenBank/DDBJ whole genome shotgun (WGS) entry which is preliminary data.</text>
</comment>
<dbReference type="PANTHER" id="PTHR24023">
    <property type="entry name" value="COLLAGEN ALPHA"/>
    <property type="match status" value="1"/>
</dbReference>
<gene>
    <name evidence="2" type="ORF">BK131_04500</name>
</gene>
<evidence type="ECO:0000313" key="3">
    <source>
        <dbReference type="Proteomes" id="UP000187134"/>
    </source>
</evidence>
<dbReference type="EMBL" id="MRTJ01000001">
    <property type="protein sequence ID" value="OMF17230.1"/>
    <property type="molecule type" value="Genomic_DNA"/>
</dbReference>
<dbReference type="GO" id="GO:0030198">
    <property type="term" value="P:extracellular matrix organization"/>
    <property type="evidence" value="ECO:0007669"/>
    <property type="project" value="TreeGrafter"/>
</dbReference>
<feature type="compositionally biased region" description="Basic and acidic residues" evidence="1">
    <location>
        <begin position="25"/>
        <end position="34"/>
    </location>
</feature>
<dbReference type="GO" id="GO:0005615">
    <property type="term" value="C:extracellular space"/>
    <property type="evidence" value="ECO:0007669"/>
    <property type="project" value="TreeGrafter"/>
</dbReference>
<proteinExistence type="predicted"/>
<feature type="region of interest" description="Disordered" evidence="1">
    <location>
        <begin position="1"/>
        <end position="54"/>
    </location>
</feature>
<feature type="compositionally biased region" description="Basic and acidic residues" evidence="1">
    <location>
        <begin position="138"/>
        <end position="160"/>
    </location>
</feature>
<dbReference type="Gene3D" id="1.20.5.320">
    <property type="entry name" value="6-Phosphogluconate Dehydrogenase, domain 3"/>
    <property type="match status" value="1"/>
</dbReference>
<protein>
    <recommendedName>
        <fullName evidence="4">Collagen-like protein</fullName>
    </recommendedName>
</protein>
<dbReference type="Pfam" id="PF01391">
    <property type="entry name" value="Collagen"/>
    <property type="match status" value="2"/>
</dbReference>
<feature type="region of interest" description="Disordered" evidence="1">
    <location>
        <begin position="69"/>
        <end position="111"/>
    </location>
</feature>
<organism evidence="2 3">
    <name type="scientific">Paenibacillus amylolyticus</name>
    <dbReference type="NCBI Taxonomy" id="1451"/>
    <lineage>
        <taxon>Bacteria</taxon>
        <taxon>Bacillati</taxon>
        <taxon>Bacillota</taxon>
        <taxon>Bacilli</taxon>
        <taxon>Bacillales</taxon>
        <taxon>Paenibacillaceae</taxon>
        <taxon>Paenibacillus</taxon>
    </lineage>
</organism>
<name>A0A1R1C556_PAEAM</name>
<evidence type="ECO:0000256" key="1">
    <source>
        <dbReference type="SAM" id="MobiDB-lite"/>
    </source>
</evidence>
<reference evidence="2 3" key="1">
    <citation type="submission" date="2016-11" db="EMBL/GenBank/DDBJ databases">
        <title>Paenibacillus species isolates.</title>
        <authorList>
            <person name="Beno S.M."/>
        </authorList>
    </citation>
    <scope>NUCLEOTIDE SEQUENCE [LARGE SCALE GENOMIC DNA]</scope>
    <source>
        <strain evidence="2 3">FSL H8-0246</strain>
    </source>
</reference>
<dbReference type="Proteomes" id="UP000187134">
    <property type="component" value="Unassembled WGS sequence"/>
</dbReference>
<dbReference type="OrthoDB" id="9255846at2"/>
<dbReference type="RefSeq" id="WP_076330594.1">
    <property type="nucleotide sequence ID" value="NZ_MRTJ01000001.1"/>
</dbReference>
<dbReference type="InterPro" id="IPR050149">
    <property type="entry name" value="Collagen_superfamily"/>
</dbReference>
<dbReference type="GO" id="GO:0030020">
    <property type="term" value="F:extracellular matrix structural constituent conferring tensile strength"/>
    <property type="evidence" value="ECO:0007669"/>
    <property type="project" value="TreeGrafter"/>
</dbReference>